<accession>A0AA48L2J1</accession>
<dbReference type="KEGG" id="ccac:CcaHIS019_0204250"/>
<dbReference type="PANTHER" id="PTHR13950">
    <property type="entry name" value="RABCONNECTIN-RELATED"/>
    <property type="match status" value="1"/>
</dbReference>
<feature type="domain" description="RAVE complex protein Rav1 C-terminal" evidence="2">
    <location>
        <begin position="706"/>
        <end position="1372"/>
    </location>
</feature>
<sequence length="1867" mass="204412">MSLRLRQAIPGRPRRDSPSALSAITTPCGSYFVYPSSSNVVLLDPDGDLHNTLPFWDALPHRAGPSGIERDVGGVLARDGMVLAWSGAHVVLWNYQPQGWKVHSTIVANSPVASLDFWGGTLALGTQTGVELWRTENAEIVVWDRIWTGHSEPSPMVALPPEKSHIAWYFQGGREITIQAFGTKGVTGSPQILRQPRQIEWLGWRTVETTEAQLYVVTTNGVLRIYATVLDDPTWFQMLYAMDYRAFRDAGVLPPKGKGPAEFGTILVPDGATLRKAAKRAHVAAGNGRLSASVIKILDALDNDEADVAIWFGASGEVVLRSILNLDRAPPTLIKSEPLASFITPINASWSSRGCLLDGKSLFLAFPPTHAQPDVSTVRVSLLDLFGGNDESFGAAESADFETMSVLMTQDIQCFARTPNGRGLLAIGKGGEIGVWEKRRLGNMSWNESKLKTPALVGKGQWMAPASPILYAIYAKGRGIASYYHDPTDGPRVVLRHLDPGVGMPTEPVVMPHFTPKPDDKIELLLALSDIDDGYSPRRRRTRRAVIMAVSASGEAWVWRIEPAPTSPRFEFSESPLTRRDSFASTPRRRGTMLPDSPSGSPQVKGSIMSGDSGTGGYVYHSEKPIVTLISHSFLPVEDGKKPRFILPVDPMGWHSSTIDWETDTPLQDMVVTLSDSGVLEFWTPRLGQHLAGQRRSSVHRDACFDGHTANAGWTRTSVVRTEKTDVCLARTSSRKKTAIVCAVGDKYEVTIWDSNVSEFSTGLELTHTFDRGHVIQDLDWTTTSDLQSVLAVGFPHQIVLVCEQRLSYVDVTPGWAPFLHVDMRKYTSVPINDSVWIAGGSLAVAAGNQVYIFSRFLEKPTPPPSPPESDEVTHAKAELDGEEPEDIFQLIAHENGPLFDFHPTMLHQCLMWDKIDLVKNILVTLVKDMRKCEDEGRRRLIYQRLDPLAFHQSNAVRQQKVTKTDYSSLFSIVPSEDPTDDDEFTESVVQDLIERLDGPVVIPLDQVEKSSLAALAQAVLEVEASRRSLDICGLRYLISIRAFANRDRRTALSGAATPLPIPIPEEGLRPTAHSRISFRNIVWATHSESQVVLLQAATASTENNKMMWEDAKRLGVFLWLRNQEEIRAELEVVARNRFMAEEDRDPISASLFFFALGKKQVVHGLWRQAPGHREQAMMLKFLANDFSLDRWKTAAAKNAYALLSKQRYEYAAAFFMLAGSPKDAITVCLRQLNDWQLAVTLARAVEGDGPLLTWVLTDTVLPIAFAGGHRWLASWALWMLKRRDLSVRVIVSPMEEVAAAWNAEAVNSGKLVVGQPDNDDPSLLLLFQHLKSKTLQTAKGTSEITPVLEFDFVVHNARVFFRMGCHPLGLDVLRSWSFERAWFPPPVIKKRPEPIKVGGDVGKGPVSPTRRMSMSPYVVRRRSSFMLSRPAGRENMLMDMDVVAEGTEPPTRQPSPGPENGGLPSLTMSKMEDRAEPPGLMKGLRKDVEQGGAVFDMDQFFAPDKAKDVPELVTSPPSTNGSTTPALMTGQATPVFGVQFTDSFGGGAATALKPESVSPGSPSSRAASPGSKSPIGRTQRDRSPARSGTGTPSRKGANLMKEMMAGTQAEQGGVEFSLDSFFPGAPAPRATKAPTNVDTPKEEVKAKEDEHEDNVEKKDEPRKGLSLMKENNAHTHSAQGGVEFSLDSFAPTMPAPAPVAQDAYKMDATSNGETPDKTMEEKEERPKGLSLMKETNAHTLSAQGATEFSFDGFFPSEPVLPKSKPAQAPTPPDELKAAEATVNTKPVTPEPDSKPTGSPSPSTPESDTPKTTDADTLPNTSGKGTDTTPATPDPEPRKGANLMKDLNPNATAAQGGAEFNFGDFGF</sequence>
<feature type="region of interest" description="Disordered" evidence="1">
    <location>
        <begin position="1"/>
        <end position="20"/>
    </location>
</feature>
<reference evidence="3" key="1">
    <citation type="journal article" date="2023" name="BMC Genomics">
        <title>Chromosome-level genome assemblies of Cutaneotrichosporon spp. (Trichosporonales, Basidiomycota) reveal imbalanced evolution between nucleotide sequences and chromosome synteny.</title>
        <authorList>
            <person name="Kobayashi Y."/>
            <person name="Kayamori A."/>
            <person name="Aoki K."/>
            <person name="Shiwa Y."/>
            <person name="Matsutani M."/>
            <person name="Fujita N."/>
            <person name="Sugita T."/>
            <person name="Iwasaki W."/>
            <person name="Tanaka N."/>
            <person name="Takashima M."/>
        </authorList>
    </citation>
    <scope>NUCLEOTIDE SEQUENCE</scope>
    <source>
        <strain evidence="3">HIS019</strain>
    </source>
</reference>
<evidence type="ECO:0000259" key="2">
    <source>
        <dbReference type="Pfam" id="PF12234"/>
    </source>
</evidence>
<feature type="region of interest" description="Disordered" evidence="1">
    <location>
        <begin position="1507"/>
        <end position="1529"/>
    </location>
</feature>
<dbReference type="InterPro" id="IPR036322">
    <property type="entry name" value="WD40_repeat_dom_sf"/>
</dbReference>
<feature type="compositionally biased region" description="Basic and acidic residues" evidence="1">
    <location>
        <begin position="1640"/>
        <end position="1664"/>
    </location>
</feature>
<feature type="compositionally biased region" description="Low complexity" evidence="1">
    <location>
        <begin position="1795"/>
        <end position="1807"/>
    </location>
</feature>
<evidence type="ECO:0000313" key="3">
    <source>
        <dbReference type="EMBL" id="BEI89063.1"/>
    </source>
</evidence>
<proteinExistence type="predicted"/>
<gene>
    <name evidence="3" type="primary">RAV1</name>
    <name evidence="3" type="ORF">CcaverHIS019_0204250</name>
</gene>
<dbReference type="EMBL" id="AP028213">
    <property type="protein sequence ID" value="BEI89063.1"/>
    <property type="molecule type" value="Genomic_DNA"/>
</dbReference>
<evidence type="ECO:0000256" key="1">
    <source>
        <dbReference type="SAM" id="MobiDB-lite"/>
    </source>
</evidence>
<dbReference type="GeneID" id="85492934"/>
<feature type="region of interest" description="Disordered" evidence="1">
    <location>
        <begin position="1548"/>
        <end position="1867"/>
    </location>
</feature>
<dbReference type="SUPFAM" id="SSF50978">
    <property type="entry name" value="WD40 repeat-like"/>
    <property type="match status" value="2"/>
</dbReference>
<dbReference type="InterPro" id="IPR052208">
    <property type="entry name" value="DmX-like/RAVE_component"/>
</dbReference>
<dbReference type="InterPro" id="IPR022033">
    <property type="entry name" value="Rav1p_C"/>
</dbReference>
<name>A0AA48L2J1_9TREE</name>
<dbReference type="Proteomes" id="UP001233271">
    <property type="component" value="Chromosome 2"/>
</dbReference>
<feature type="compositionally biased region" description="Polar residues" evidence="1">
    <location>
        <begin position="1738"/>
        <end position="1747"/>
    </location>
</feature>
<dbReference type="Pfam" id="PF12234">
    <property type="entry name" value="Rav1p_C"/>
    <property type="match status" value="1"/>
</dbReference>
<keyword evidence="4" id="KW-1185">Reference proteome</keyword>
<feature type="compositionally biased region" description="Basic and acidic residues" evidence="1">
    <location>
        <begin position="1715"/>
        <end position="1728"/>
    </location>
</feature>
<dbReference type="GO" id="GO:0007035">
    <property type="term" value="P:vacuolar acidification"/>
    <property type="evidence" value="ECO:0007669"/>
    <property type="project" value="TreeGrafter"/>
</dbReference>
<dbReference type="GO" id="GO:0043291">
    <property type="term" value="C:RAVE complex"/>
    <property type="evidence" value="ECO:0007669"/>
    <property type="project" value="TreeGrafter"/>
</dbReference>
<evidence type="ECO:0000313" key="4">
    <source>
        <dbReference type="Proteomes" id="UP001233271"/>
    </source>
</evidence>
<feature type="region of interest" description="Disordered" evidence="1">
    <location>
        <begin position="570"/>
        <end position="612"/>
    </location>
</feature>
<dbReference type="RefSeq" id="XP_060454329.1">
    <property type="nucleotide sequence ID" value="XM_060597435.1"/>
</dbReference>
<dbReference type="PANTHER" id="PTHR13950:SF9">
    <property type="entry name" value="RABCONNECTIN-3A"/>
    <property type="match status" value="1"/>
</dbReference>
<organism evidence="3 4">
    <name type="scientific">Cutaneotrichosporon cavernicola</name>
    <dbReference type="NCBI Taxonomy" id="279322"/>
    <lineage>
        <taxon>Eukaryota</taxon>
        <taxon>Fungi</taxon>
        <taxon>Dikarya</taxon>
        <taxon>Basidiomycota</taxon>
        <taxon>Agaricomycotina</taxon>
        <taxon>Tremellomycetes</taxon>
        <taxon>Trichosporonales</taxon>
        <taxon>Trichosporonaceae</taxon>
        <taxon>Cutaneotrichosporon</taxon>
    </lineage>
</organism>
<protein>
    <recommendedName>
        <fullName evidence="2">RAVE complex protein Rav1 C-terminal domain-containing protein</fullName>
    </recommendedName>
</protein>
<feature type="compositionally biased region" description="Low complexity" evidence="1">
    <location>
        <begin position="1515"/>
        <end position="1526"/>
    </location>
</feature>
<feature type="compositionally biased region" description="Low complexity" evidence="1">
    <location>
        <begin position="1554"/>
        <end position="1575"/>
    </location>
</feature>
<feature type="region of interest" description="Disordered" evidence="1">
    <location>
        <begin position="1447"/>
        <end position="1484"/>
    </location>
</feature>